<dbReference type="EC" id="2.7.1.71" evidence="7"/>
<evidence type="ECO:0000313" key="9">
    <source>
        <dbReference type="Proteomes" id="UP000199403"/>
    </source>
</evidence>
<comment type="pathway">
    <text evidence="7">Metabolic intermediate biosynthesis; chorismate biosynthesis; chorismate from D-erythrose 4-phosphate and phosphoenolpyruvate: step 5/7.</text>
</comment>
<dbReference type="UniPathway" id="UPA00053">
    <property type="reaction ID" value="UER00088"/>
</dbReference>
<dbReference type="GO" id="GO:0005829">
    <property type="term" value="C:cytosol"/>
    <property type="evidence" value="ECO:0007669"/>
    <property type="project" value="TreeGrafter"/>
</dbReference>
<evidence type="ECO:0000256" key="4">
    <source>
        <dbReference type="ARBA" id="ARBA00022777"/>
    </source>
</evidence>
<dbReference type="RefSeq" id="WP_092174127.1">
    <property type="nucleotide sequence ID" value="NZ_FNZH01000003.1"/>
</dbReference>
<feature type="binding site" evidence="7">
    <location>
        <position position="83"/>
    </location>
    <ligand>
        <name>substrate</name>
    </ligand>
</feature>
<keyword evidence="7" id="KW-0963">Cytoplasm</keyword>
<dbReference type="HAMAP" id="MF_00109">
    <property type="entry name" value="Shikimate_kinase"/>
    <property type="match status" value="1"/>
</dbReference>
<proteinExistence type="inferred from homology"/>
<evidence type="ECO:0000256" key="7">
    <source>
        <dbReference type="HAMAP-Rule" id="MF_00109"/>
    </source>
</evidence>
<accession>A0A1H6Y6Z0</accession>
<dbReference type="SUPFAM" id="SSF52540">
    <property type="entry name" value="P-loop containing nucleoside triphosphate hydrolases"/>
    <property type="match status" value="1"/>
</dbReference>
<dbReference type="GO" id="GO:0004765">
    <property type="term" value="F:shikimate kinase activity"/>
    <property type="evidence" value="ECO:0007669"/>
    <property type="project" value="UniProtKB-UniRule"/>
</dbReference>
<dbReference type="PANTHER" id="PTHR21087:SF16">
    <property type="entry name" value="SHIKIMATE KINASE 1, CHLOROPLASTIC"/>
    <property type="match status" value="1"/>
</dbReference>
<dbReference type="GO" id="GO:0009423">
    <property type="term" value="P:chorismate biosynthetic process"/>
    <property type="evidence" value="ECO:0007669"/>
    <property type="project" value="UniProtKB-UniRule"/>
</dbReference>
<dbReference type="EMBL" id="FNZH01000003">
    <property type="protein sequence ID" value="SEJ37021.1"/>
    <property type="molecule type" value="Genomic_DNA"/>
</dbReference>
<keyword evidence="3 7" id="KW-0547">Nucleotide-binding</keyword>
<dbReference type="InterPro" id="IPR027417">
    <property type="entry name" value="P-loop_NTPase"/>
</dbReference>
<comment type="catalytic activity">
    <reaction evidence="7">
        <text>shikimate + ATP = 3-phosphoshikimate + ADP + H(+)</text>
        <dbReference type="Rhea" id="RHEA:13121"/>
        <dbReference type="ChEBI" id="CHEBI:15378"/>
        <dbReference type="ChEBI" id="CHEBI:30616"/>
        <dbReference type="ChEBI" id="CHEBI:36208"/>
        <dbReference type="ChEBI" id="CHEBI:145989"/>
        <dbReference type="ChEBI" id="CHEBI:456216"/>
        <dbReference type="EC" id="2.7.1.71"/>
    </reaction>
</comment>
<dbReference type="PRINTS" id="PR01100">
    <property type="entry name" value="SHIKIMTKNASE"/>
</dbReference>
<comment type="caution">
    <text evidence="7">Lacks conserved residue(s) required for the propagation of feature annotation.</text>
</comment>
<dbReference type="Proteomes" id="UP000199403">
    <property type="component" value="Unassembled WGS sequence"/>
</dbReference>
<name>A0A1H6Y6Z0_9BACT</name>
<feature type="binding site" evidence="7">
    <location>
        <begin position="14"/>
        <end position="19"/>
    </location>
    <ligand>
        <name>ATP</name>
        <dbReference type="ChEBI" id="CHEBI:30616"/>
    </ligand>
</feature>
<feature type="binding site" evidence="7">
    <location>
        <position position="60"/>
    </location>
    <ligand>
        <name>substrate</name>
    </ligand>
</feature>
<evidence type="ECO:0000256" key="1">
    <source>
        <dbReference type="ARBA" id="ARBA00022605"/>
    </source>
</evidence>
<feature type="binding site" evidence="7">
    <location>
        <position position="18"/>
    </location>
    <ligand>
        <name>Mg(2+)</name>
        <dbReference type="ChEBI" id="CHEBI:18420"/>
    </ligand>
</feature>
<dbReference type="Gene3D" id="3.40.50.300">
    <property type="entry name" value="P-loop containing nucleotide triphosphate hydrolases"/>
    <property type="match status" value="1"/>
</dbReference>
<feature type="binding site" evidence="7">
    <location>
        <position position="123"/>
    </location>
    <ligand>
        <name>ATP</name>
        <dbReference type="ChEBI" id="CHEBI:30616"/>
    </ligand>
</feature>
<keyword evidence="2 7" id="KW-0808">Transferase</keyword>
<dbReference type="AlphaFoldDB" id="A0A1H6Y6Z0"/>
<comment type="subunit">
    <text evidence="7">Monomer.</text>
</comment>
<dbReference type="PANTHER" id="PTHR21087">
    <property type="entry name" value="SHIKIMATE KINASE"/>
    <property type="match status" value="1"/>
</dbReference>
<keyword evidence="6 7" id="KW-0057">Aromatic amino acid biosynthesis</keyword>
<dbReference type="GO" id="GO:0009073">
    <property type="term" value="P:aromatic amino acid family biosynthetic process"/>
    <property type="evidence" value="ECO:0007669"/>
    <property type="project" value="UniProtKB-KW"/>
</dbReference>
<organism evidence="8 9">
    <name type="scientific">Cyclobacterium xiamenense</name>
    <dbReference type="NCBI Taxonomy" id="1297121"/>
    <lineage>
        <taxon>Bacteria</taxon>
        <taxon>Pseudomonadati</taxon>
        <taxon>Bacteroidota</taxon>
        <taxon>Cytophagia</taxon>
        <taxon>Cytophagales</taxon>
        <taxon>Cyclobacteriaceae</taxon>
        <taxon>Cyclobacterium</taxon>
    </lineage>
</organism>
<dbReference type="GO" id="GO:0008652">
    <property type="term" value="P:amino acid biosynthetic process"/>
    <property type="evidence" value="ECO:0007669"/>
    <property type="project" value="UniProtKB-KW"/>
</dbReference>
<evidence type="ECO:0000313" key="8">
    <source>
        <dbReference type="EMBL" id="SEJ37021.1"/>
    </source>
</evidence>
<evidence type="ECO:0000256" key="6">
    <source>
        <dbReference type="ARBA" id="ARBA00023141"/>
    </source>
</evidence>
<dbReference type="InterPro" id="IPR031322">
    <property type="entry name" value="Shikimate/glucono_kinase"/>
</dbReference>
<dbReference type="InterPro" id="IPR000623">
    <property type="entry name" value="Shikimate_kinase/TSH1"/>
</dbReference>
<keyword evidence="7" id="KW-0479">Metal-binding</keyword>
<dbReference type="OrthoDB" id="9800332at2"/>
<comment type="function">
    <text evidence="7">Catalyzes the specific phosphorylation of the 3-hydroxyl group of shikimic acid using ATP as a cosubstrate.</text>
</comment>
<evidence type="ECO:0000256" key="2">
    <source>
        <dbReference type="ARBA" id="ARBA00022679"/>
    </source>
</evidence>
<sequence length="178" mass="19765">MIDPKKIVLVGMPGSGKSTLGRVLAGKLNFPFYDLDDLIEEKEGKKIARIFAEKGEGYFRKLESSVLSERLAGGEAFVLATGGGAPCYNENMQRINSKGVSVFLDVPLNHILQRLTQTALDIRPLFSGMDTSEIILKLKNMYVERSPFYEQAKIKLRGEDISPELVIASWMPLLKAKS</sequence>
<protein>
    <recommendedName>
        <fullName evidence="7">Shikimate kinase</fullName>
        <shortName evidence="7">SK</shortName>
        <ecNumber evidence="7">2.7.1.71</ecNumber>
    </recommendedName>
</protein>
<comment type="subcellular location">
    <subcellularLocation>
        <location evidence="7">Cytoplasm</location>
    </subcellularLocation>
</comment>
<keyword evidence="7" id="KW-0460">Magnesium</keyword>
<keyword evidence="4 7" id="KW-0418">Kinase</keyword>
<evidence type="ECO:0000256" key="3">
    <source>
        <dbReference type="ARBA" id="ARBA00022741"/>
    </source>
</evidence>
<comment type="cofactor">
    <cofactor evidence="7">
        <name>Mg(2+)</name>
        <dbReference type="ChEBI" id="CHEBI:18420"/>
    </cofactor>
    <text evidence="7">Binds 1 Mg(2+) ion per subunit.</text>
</comment>
<gene>
    <name evidence="7" type="primary">aroK</name>
    <name evidence="8" type="ORF">SAMN05192553_103515</name>
</gene>
<comment type="similarity">
    <text evidence="7">Belongs to the shikimate kinase family.</text>
</comment>
<reference evidence="9" key="1">
    <citation type="submission" date="2016-10" db="EMBL/GenBank/DDBJ databases">
        <authorList>
            <person name="Varghese N."/>
            <person name="Submissions S."/>
        </authorList>
    </citation>
    <scope>NUCLEOTIDE SEQUENCE [LARGE SCALE GENOMIC DNA]</scope>
    <source>
        <strain evidence="9">IBRC-M 10761</strain>
    </source>
</reference>
<feature type="binding site" evidence="7">
    <location>
        <position position="36"/>
    </location>
    <ligand>
        <name>substrate</name>
    </ligand>
</feature>
<dbReference type="GO" id="GO:0005524">
    <property type="term" value="F:ATP binding"/>
    <property type="evidence" value="ECO:0007669"/>
    <property type="project" value="UniProtKB-UniRule"/>
</dbReference>
<feature type="binding site" evidence="7">
    <location>
        <position position="145"/>
    </location>
    <ligand>
        <name>substrate</name>
    </ligand>
</feature>
<dbReference type="Pfam" id="PF01202">
    <property type="entry name" value="SKI"/>
    <property type="match status" value="1"/>
</dbReference>
<dbReference type="STRING" id="1416801.SAMN05192553_103515"/>
<keyword evidence="9" id="KW-1185">Reference proteome</keyword>
<evidence type="ECO:0000256" key="5">
    <source>
        <dbReference type="ARBA" id="ARBA00022840"/>
    </source>
</evidence>
<dbReference type="CDD" id="cd00464">
    <property type="entry name" value="SK"/>
    <property type="match status" value="1"/>
</dbReference>
<keyword evidence="1 7" id="KW-0028">Amino-acid biosynthesis</keyword>
<dbReference type="GO" id="GO:0000287">
    <property type="term" value="F:magnesium ion binding"/>
    <property type="evidence" value="ECO:0007669"/>
    <property type="project" value="UniProtKB-UniRule"/>
</dbReference>
<keyword evidence="5 7" id="KW-0067">ATP-binding</keyword>